<dbReference type="RefSeq" id="WP_319078571.1">
    <property type="nucleotide sequence ID" value="NZ_JAMYEC010000003.1"/>
</dbReference>
<proteinExistence type="predicted"/>
<gene>
    <name evidence="1" type="ORF">NJD11_06430</name>
</gene>
<name>A0ABU4KNI4_BREVE</name>
<accession>A0ABU4KNI4</accession>
<evidence type="ECO:0000313" key="1">
    <source>
        <dbReference type="EMBL" id="MDX2334573.1"/>
    </source>
</evidence>
<dbReference type="Proteomes" id="UP001272940">
    <property type="component" value="Unassembled WGS sequence"/>
</dbReference>
<sequence>MTEAEALAFTTWPENGVSVTWQEMFEAMQSRFHAAEARANRLAKALEDISSGYANCDDFQDAQDIARAALQQETQK</sequence>
<keyword evidence="2" id="KW-1185">Reference proteome</keyword>
<reference evidence="1 2" key="1">
    <citation type="journal article" date="2023" name="FEMS Microbes">
        <title>Whole genomes of deep-sea sponge-associated bacteria exhibit high novel natural product potential.</title>
        <authorList>
            <person name="Hesketh-Best P.J."/>
            <person name="January G.G."/>
            <person name="Koch M.J."/>
            <person name="Warburton P.J."/>
            <person name="Howell K.L."/>
            <person name="Upton M."/>
        </authorList>
    </citation>
    <scope>NUCLEOTIDE SEQUENCE [LARGE SCALE GENOMIC DNA]</scope>
    <source>
        <strain evidence="1 2">PC206-O</strain>
    </source>
</reference>
<evidence type="ECO:0000313" key="2">
    <source>
        <dbReference type="Proteomes" id="UP001272940"/>
    </source>
</evidence>
<dbReference type="EMBL" id="JAMYEC010000003">
    <property type="protein sequence ID" value="MDX2334573.1"/>
    <property type="molecule type" value="Genomic_DNA"/>
</dbReference>
<organism evidence="1 2">
    <name type="scientific">Brevundimonas vesicularis</name>
    <name type="common">Pseudomonas vesicularis</name>
    <dbReference type="NCBI Taxonomy" id="41276"/>
    <lineage>
        <taxon>Bacteria</taxon>
        <taxon>Pseudomonadati</taxon>
        <taxon>Pseudomonadota</taxon>
        <taxon>Alphaproteobacteria</taxon>
        <taxon>Caulobacterales</taxon>
        <taxon>Caulobacteraceae</taxon>
        <taxon>Brevundimonas</taxon>
    </lineage>
</organism>
<protein>
    <submittedName>
        <fullName evidence="1">Uncharacterized protein</fullName>
    </submittedName>
</protein>
<comment type="caution">
    <text evidence="1">The sequence shown here is derived from an EMBL/GenBank/DDBJ whole genome shotgun (WGS) entry which is preliminary data.</text>
</comment>